<dbReference type="GO" id="GO:0070124">
    <property type="term" value="P:mitochondrial translational initiation"/>
    <property type="evidence" value="ECO:0007669"/>
    <property type="project" value="TreeGrafter"/>
</dbReference>
<dbReference type="GO" id="GO:0003735">
    <property type="term" value="F:structural constituent of ribosome"/>
    <property type="evidence" value="ECO:0007669"/>
    <property type="project" value="TreeGrafter"/>
</dbReference>
<dbReference type="GO" id="GO:0005763">
    <property type="term" value="C:mitochondrial small ribosomal subunit"/>
    <property type="evidence" value="ECO:0007669"/>
    <property type="project" value="TreeGrafter"/>
</dbReference>
<dbReference type="OrthoDB" id="3913595at2759"/>
<keyword evidence="3" id="KW-1185">Reference proteome</keyword>
<dbReference type="AlphaFoldDB" id="A0A6A6QAK2"/>
<dbReference type="Proteomes" id="UP000799750">
    <property type="component" value="Unassembled WGS sequence"/>
</dbReference>
<accession>A0A6A6QAK2</accession>
<protein>
    <submittedName>
        <fullName evidence="2">Uncharacterized protein</fullName>
    </submittedName>
</protein>
<feature type="region of interest" description="Disordered" evidence="1">
    <location>
        <begin position="117"/>
        <end position="149"/>
    </location>
</feature>
<dbReference type="EMBL" id="MU004199">
    <property type="protein sequence ID" value="KAF2489161.1"/>
    <property type="molecule type" value="Genomic_DNA"/>
</dbReference>
<feature type="compositionally biased region" description="Basic and acidic residues" evidence="1">
    <location>
        <begin position="119"/>
        <end position="130"/>
    </location>
</feature>
<dbReference type="Pfam" id="PF11709">
    <property type="entry name" value="Mit_ribos_Mrp51"/>
    <property type="match status" value="1"/>
</dbReference>
<sequence>QLSPTAQLLRNSRLFAIPNALPAPNMDIAVAGTLKSSKTATIPYPTRQAIATPASSLGRGDWGLKRPLPLKSTTRTSRPALRLLSNDTIEHITDFDSAQDHVQTLQKWTEMGIAMSYGGKRERDPSKADNRQTSAFERSVDSTDPDDEHMVKRWKHKGPWLASLDAKKFKDYITRKLSKRKGEFRAYLAEYIRLKVVKARRDDAQRNGGDASLISEEVSADDLKIHYRLFRQELQEVAVTSELVQRIVIPFLDLPPIQVEPYQFVDGPQMDQYTVAYNTTPMTTHPSAGLSYLRSNAYMYNHPLLGPQQYKQPTPARVLIPAKTSTGGRGRAILGVAGIAADDSESDYIKGTNNFSSNSGVAFLDTETEGGKKVWVSSSGANITPDARIMLHLARAPREAVEVGQGRLEEAP</sequence>
<feature type="non-terminal residue" evidence="2">
    <location>
        <position position="1"/>
    </location>
</feature>
<proteinExistence type="predicted"/>
<name>A0A6A6QAK2_9PEZI</name>
<feature type="non-terminal residue" evidence="2">
    <location>
        <position position="412"/>
    </location>
</feature>
<evidence type="ECO:0000313" key="2">
    <source>
        <dbReference type="EMBL" id="KAF2489161.1"/>
    </source>
</evidence>
<reference evidence="2" key="1">
    <citation type="journal article" date="2020" name="Stud. Mycol.">
        <title>101 Dothideomycetes genomes: a test case for predicting lifestyles and emergence of pathogens.</title>
        <authorList>
            <person name="Haridas S."/>
            <person name="Albert R."/>
            <person name="Binder M."/>
            <person name="Bloem J."/>
            <person name="Labutti K."/>
            <person name="Salamov A."/>
            <person name="Andreopoulos B."/>
            <person name="Baker S."/>
            <person name="Barry K."/>
            <person name="Bills G."/>
            <person name="Bluhm B."/>
            <person name="Cannon C."/>
            <person name="Castanera R."/>
            <person name="Culley D."/>
            <person name="Daum C."/>
            <person name="Ezra D."/>
            <person name="Gonzalez J."/>
            <person name="Henrissat B."/>
            <person name="Kuo A."/>
            <person name="Liang C."/>
            <person name="Lipzen A."/>
            <person name="Lutzoni F."/>
            <person name="Magnuson J."/>
            <person name="Mondo S."/>
            <person name="Nolan M."/>
            <person name="Ohm R."/>
            <person name="Pangilinan J."/>
            <person name="Park H.-J."/>
            <person name="Ramirez L."/>
            <person name="Alfaro M."/>
            <person name="Sun H."/>
            <person name="Tritt A."/>
            <person name="Yoshinaga Y."/>
            <person name="Zwiers L.-H."/>
            <person name="Turgeon B."/>
            <person name="Goodwin S."/>
            <person name="Spatafora J."/>
            <person name="Crous P."/>
            <person name="Grigoriev I."/>
        </authorList>
    </citation>
    <scope>NUCLEOTIDE SEQUENCE</scope>
    <source>
        <strain evidence="2">CBS 269.34</strain>
    </source>
</reference>
<evidence type="ECO:0000256" key="1">
    <source>
        <dbReference type="SAM" id="MobiDB-lite"/>
    </source>
</evidence>
<gene>
    <name evidence="2" type="ORF">BU16DRAFT_427721</name>
</gene>
<dbReference type="PANTHER" id="PTHR28058:SF1">
    <property type="entry name" value="SMALL RIBOSOMAL SUBUNIT PROTEIN BS1M"/>
    <property type="match status" value="1"/>
</dbReference>
<evidence type="ECO:0000313" key="3">
    <source>
        <dbReference type="Proteomes" id="UP000799750"/>
    </source>
</evidence>
<dbReference type="PANTHER" id="PTHR28058">
    <property type="entry name" value="37S RIBOSOMAL PROTEIN MRP51, MITOCHONDRIAL"/>
    <property type="match status" value="1"/>
</dbReference>
<dbReference type="InterPro" id="IPR016712">
    <property type="entry name" value="Rbsml_bS1m-like"/>
</dbReference>
<organism evidence="2 3">
    <name type="scientific">Lophium mytilinum</name>
    <dbReference type="NCBI Taxonomy" id="390894"/>
    <lineage>
        <taxon>Eukaryota</taxon>
        <taxon>Fungi</taxon>
        <taxon>Dikarya</taxon>
        <taxon>Ascomycota</taxon>
        <taxon>Pezizomycotina</taxon>
        <taxon>Dothideomycetes</taxon>
        <taxon>Pleosporomycetidae</taxon>
        <taxon>Mytilinidiales</taxon>
        <taxon>Mytilinidiaceae</taxon>
        <taxon>Lophium</taxon>
    </lineage>
</organism>